<protein>
    <submittedName>
        <fullName evidence="1">F-box protein At3g07870-like</fullName>
    </submittedName>
</protein>
<dbReference type="KEGG" id="nta:107809850"/>
<organism evidence="1">
    <name type="scientific">Nicotiana tabacum</name>
    <name type="common">Common tobacco</name>
    <dbReference type="NCBI Taxonomy" id="4097"/>
    <lineage>
        <taxon>Eukaryota</taxon>
        <taxon>Viridiplantae</taxon>
        <taxon>Streptophyta</taxon>
        <taxon>Embryophyta</taxon>
        <taxon>Tracheophyta</taxon>
        <taxon>Spermatophyta</taxon>
        <taxon>Magnoliopsida</taxon>
        <taxon>eudicotyledons</taxon>
        <taxon>Gunneridae</taxon>
        <taxon>Pentapetalae</taxon>
        <taxon>asterids</taxon>
        <taxon>lamiids</taxon>
        <taxon>Solanales</taxon>
        <taxon>Solanaceae</taxon>
        <taxon>Nicotianoideae</taxon>
        <taxon>Nicotianeae</taxon>
        <taxon>Nicotiana</taxon>
    </lineage>
</organism>
<dbReference type="PANTHER" id="PTHR31111">
    <property type="entry name" value="BNAA05G37150D PROTEIN-RELATED"/>
    <property type="match status" value="1"/>
</dbReference>
<name>A0A1S4BME4_TOBAC</name>
<accession>A0A1S4BME4</accession>
<proteinExistence type="predicted"/>
<dbReference type="PaxDb" id="4097-A0A1S4BME4"/>
<dbReference type="PANTHER" id="PTHR31111:SF127">
    <property type="entry name" value="F-BOX ASSOCIATED DOMAIN-CONTAINING PROTEIN"/>
    <property type="match status" value="1"/>
</dbReference>
<evidence type="ECO:0000313" key="1">
    <source>
        <dbReference type="RefSeq" id="XP_016490029.1"/>
    </source>
</evidence>
<sequence length="216" mass="25056">MIFGFGFHPVTKEYKVIKIINCGNMYYNDHWRYRRFRVPYTGKSDIQVLSLGSNRWRSIGEFDYRIDPSSQGIMLYGKMHCDFDLNPRIGNFHLAVVEDCLAIALTLPRQNGRGIEIWVMKEYNVKESWVKYTIGAHTPTQNFVTQHLQPLVKVLCMLKNGELLLEYKGGNLVSYDPQNGVFRTLKFQGMPNLFQTFAHVGCLNWIDTPPIDLLQN</sequence>
<reference evidence="1" key="1">
    <citation type="submission" date="2025-08" db="UniProtKB">
        <authorList>
            <consortium name="RefSeq"/>
        </authorList>
    </citation>
    <scope>IDENTIFICATION</scope>
</reference>
<gene>
    <name evidence="1" type="primary">LOC107809850</name>
</gene>
<dbReference type="RefSeq" id="XP_016490029.1">
    <property type="nucleotide sequence ID" value="XM_016634543.1"/>
</dbReference>
<dbReference type="AlphaFoldDB" id="A0A1S4BME4"/>
<dbReference type="OrthoDB" id="1894463at2759"/>